<dbReference type="GO" id="GO:0016491">
    <property type="term" value="F:oxidoreductase activity"/>
    <property type="evidence" value="ECO:0007669"/>
    <property type="project" value="UniProtKB-KW"/>
</dbReference>
<dbReference type="Pfam" id="PF07731">
    <property type="entry name" value="Cu-oxidase_2"/>
    <property type="match status" value="1"/>
</dbReference>
<feature type="domain" description="Plastocyanin-like" evidence="5">
    <location>
        <begin position="184"/>
        <end position="330"/>
    </location>
</feature>
<dbReference type="InterPro" id="IPR034279">
    <property type="entry name" value="CuRO_3_CopA"/>
</dbReference>
<dbReference type="EMBL" id="MAEM01000494">
    <property type="protein sequence ID" value="OBR98806.1"/>
    <property type="molecule type" value="Genomic_DNA"/>
</dbReference>
<dbReference type="InterPro" id="IPR011707">
    <property type="entry name" value="Cu-oxidase-like_N"/>
</dbReference>
<accession>A0A1A6B8X4</accession>
<dbReference type="InterPro" id="IPR006311">
    <property type="entry name" value="TAT_signal"/>
</dbReference>
<comment type="caution">
    <text evidence="8">The sequence shown here is derived from an EMBL/GenBank/DDBJ whole genome shotgun (WGS) entry which is preliminary data.</text>
</comment>
<evidence type="ECO:0000259" key="6">
    <source>
        <dbReference type="Pfam" id="PF07731"/>
    </source>
</evidence>
<keyword evidence="3" id="KW-0186">Copper</keyword>
<feature type="signal peptide" evidence="4">
    <location>
        <begin position="1"/>
        <end position="30"/>
    </location>
</feature>
<name>A0A1A6B8X4_MYCGO</name>
<dbReference type="InterPro" id="IPR002355">
    <property type="entry name" value="Cu_oxidase_Cu_BS"/>
</dbReference>
<dbReference type="InterPro" id="IPR008972">
    <property type="entry name" value="Cupredoxin"/>
</dbReference>
<evidence type="ECO:0000256" key="3">
    <source>
        <dbReference type="ARBA" id="ARBA00023008"/>
    </source>
</evidence>
<evidence type="ECO:0000259" key="7">
    <source>
        <dbReference type="Pfam" id="PF07732"/>
    </source>
</evidence>
<evidence type="ECO:0000256" key="2">
    <source>
        <dbReference type="ARBA" id="ARBA00023002"/>
    </source>
</evidence>
<dbReference type="PANTHER" id="PTHR11709">
    <property type="entry name" value="MULTI-COPPER OXIDASE"/>
    <property type="match status" value="1"/>
</dbReference>
<proteinExistence type="predicted"/>
<dbReference type="AlphaFoldDB" id="A0A1A6B8X4"/>
<dbReference type="PANTHER" id="PTHR11709:SF394">
    <property type="entry name" value="FI03373P-RELATED"/>
    <property type="match status" value="1"/>
</dbReference>
<evidence type="ECO:0000259" key="5">
    <source>
        <dbReference type="Pfam" id="PF00394"/>
    </source>
</evidence>
<dbReference type="Proteomes" id="UP000093757">
    <property type="component" value="Unassembled WGS sequence"/>
</dbReference>
<dbReference type="SUPFAM" id="SSF49503">
    <property type="entry name" value="Cupredoxins"/>
    <property type="match status" value="3"/>
</dbReference>
<dbReference type="PROSITE" id="PS00079">
    <property type="entry name" value="MULTICOPPER_OXIDASE1"/>
    <property type="match status" value="1"/>
</dbReference>
<evidence type="ECO:0000313" key="9">
    <source>
        <dbReference type="Proteomes" id="UP000093757"/>
    </source>
</evidence>
<dbReference type="Pfam" id="PF07732">
    <property type="entry name" value="Cu-oxidase_3"/>
    <property type="match status" value="1"/>
</dbReference>
<organism evidence="8 9">
    <name type="scientific">Mycobacterium gordonae</name>
    <dbReference type="NCBI Taxonomy" id="1778"/>
    <lineage>
        <taxon>Bacteria</taxon>
        <taxon>Bacillati</taxon>
        <taxon>Actinomycetota</taxon>
        <taxon>Actinomycetes</taxon>
        <taxon>Mycobacteriales</taxon>
        <taxon>Mycobacteriaceae</taxon>
        <taxon>Mycobacterium</taxon>
    </lineage>
</organism>
<sequence length="504" mass="53392">MVKVGWDAVQLNRRALLAASAAGAAGLALSACGRSDPSPTLGQAIAATEQARPHTGRTVTATLTAQPASIDLGGPVARTLAYGDALPGTLIRANVGDELAVTVKNRLNSPTSVHWHGIALRNDMDGAFPATPNIAANSDFTYRFSSPHPGTFWGHPHVGLQTDYGLYLPVIIDDPADPGRYDAEWIVLLDDWTDGIGKSPQQIYDELRGTQMPASAPGEHDMPGMSAVGRSALLAGDSGDVDYPYYLVNGRVPAAPTTFNAKPGQRIRIRLINVGAETAFRVALAGHVMTVTHTDGYPVVPTDVDALLLGMAERYDVVVTAGDGVFPLVAVPEGEKGMPGRAMLSTAAGAPPDASFQPSELNGRVGTVDIFTASPAASLGSPQSEVNLPLELTGSMEKYDWSINGKPYPDNPPVTVKQGQRATLAFTNSTMMYHPMHLHGHTFQVIKSDGSLGARKDTVIVLPNQKLNAVLVADNPGTWVVHCHHTYHLEAGMQSLLNYTGYSD</sequence>
<evidence type="ECO:0000256" key="4">
    <source>
        <dbReference type="SAM" id="SignalP"/>
    </source>
</evidence>
<dbReference type="Pfam" id="PF00394">
    <property type="entry name" value="Cu-oxidase"/>
    <property type="match status" value="1"/>
</dbReference>
<dbReference type="Gene3D" id="2.60.40.420">
    <property type="entry name" value="Cupredoxins - blue copper proteins"/>
    <property type="match status" value="3"/>
</dbReference>
<gene>
    <name evidence="8" type="ORF">A9W98_33415</name>
</gene>
<dbReference type="PROSITE" id="PS51257">
    <property type="entry name" value="PROKAR_LIPOPROTEIN"/>
    <property type="match status" value="1"/>
</dbReference>
<keyword evidence="2" id="KW-0560">Oxidoreductase</keyword>
<reference evidence="8 9" key="1">
    <citation type="submission" date="2016-06" db="EMBL/GenBank/DDBJ databases">
        <authorList>
            <person name="Kjaerup R.B."/>
            <person name="Dalgaard T.S."/>
            <person name="Juul-Madsen H.R."/>
        </authorList>
    </citation>
    <scope>NUCLEOTIDE SEQUENCE [LARGE SCALE GENOMIC DNA]</scope>
    <source>
        <strain evidence="8 9">1245752.6</strain>
    </source>
</reference>
<dbReference type="RefSeq" id="WP_065136764.1">
    <property type="nucleotide sequence ID" value="NZ_MAEM01000494.1"/>
</dbReference>
<dbReference type="PROSITE" id="PS00080">
    <property type="entry name" value="MULTICOPPER_OXIDASE2"/>
    <property type="match status" value="1"/>
</dbReference>
<protein>
    <submittedName>
        <fullName evidence="8">Oxidase</fullName>
    </submittedName>
</protein>
<dbReference type="PROSITE" id="PS51318">
    <property type="entry name" value="TAT"/>
    <property type="match status" value="1"/>
</dbReference>
<feature type="domain" description="Plastocyanin-like" evidence="7">
    <location>
        <begin position="74"/>
        <end position="176"/>
    </location>
</feature>
<dbReference type="InterPro" id="IPR033138">
    <property type="entry name" value="Cu_oxidase_CS"/>
</dbReference>
<keyword evidence="4" id="KW-0732">Signal</keyword>
<dbReference type="GO" id="GO:0005507">
    <property type="term" value="F:copper ion binding"/>
    <property type="evidence" value="ECO:0007669"/>
    <property type="project" value="InterPro"/>
</dbReference>
<keyword evidence="1" id="KW-0479">Metal-binding</keyword>
<dbReference type="CDD" id="cd13896">
    <property type="entry name" value="CuRO_3_CopA"/>
    <property type="match status" value="1"/>
</dbReference>
<dbReference type="InterPro" id="IPR011706">
    <property type="entry name" value="Cu-oxidase_C"/>
</dbReference>
<dbReference type="CDD" id="cd13870">
    <property type="entry name" value="CuRO_2_CopA_like_1"/>
    <property type="match status" value="1"/>
</dbReference>
<feature type="chain" id="PRO_5038512201" evidence="4">
    <location>
        <begin position="31"/>
        <end position="504"/>
    </location>
</feature>
<evidence type="ECO:0000256" key="1">
    <source>
        <dbReference type="ARBA" id="ARBA00022723"/>
    </source>
</evidence>
<feature type="domain" description="Plastocyanin-like" evidence="6">
    <location>
        <begin position="387"/>
        <end position="494"/>
    </location>
</feature>
<dbReference type="InterPro" id="IPR001117">
    <property type="entry name" value="Cu-oxidase_2nd"/>
</dbReference>
<dbReference type="InterPro" id="IPR045087">
    <property type="entry name" value="Cu-oxidase_fam"/>
</dbReference>
<evidence type="ECO:0000313" key="8">
    <source>
        <dbReference type="EMBL" id="OBR98806.1"/>
    </source>
</evidence>